<sequence length="572" mass="64026">MTMLLDKRFERTLDAVLKAERGTSTLELWTFDDRRHRREAEARFAKASISARCRSAYKPLLHFFLEEVERTELAAARIAYPVHEQAAANRFRLEAYPLAGLLEGVDLAFEPRQGDGFVYDVELRFKDGRRQTHSVLAPNRLHGDAQDRPTVSPTGWIVRDGKGPGERLETDYERLFEAICLAATNADWPKSEPFFPELAIDVAYPAEDEALDFSHEVVSLREALHEDLYFTLLDVFHRRSGRAPGDRTLQPGRIVPMVVGRGEKVSARVEVRPIRRFATKANDRPSEPIRSAPGFARIAAELTKVGGTPFEVRSVGGRRIVAHHVSGSDVPVMVSGGQHPNEVTGVLGALFGGQALASKPNAHFTVSPVENPDGYALHQRLCRDNLNHMHHAARYTALGDDMEYRSSGKLWEKEIRVAAQRLTGATLHVNLHGYPSHEWTRPLMGYIPRGFEMWTLPKGFFLILRYHPGWEEPAMTMLDSVTRRLGKVPGLTDLNRRQIALYEIHAGDAGFQMINGFPCHCSLDERSSVPVTLITEYPDETIYGDALVAGYKAQAETVVAAYDAWQVCAPEA</sequence>
<proteinExistence type="predicted"/>
<evidence type="ECO:0000313" key="1">
    <source>
        <dbReference type="EMBL" id="THF56375.1"/>
    </source>
</evidence>
<protein>
    <submittedName>
        <fullName evidence="1">Peptidase M14</fullName>
    </submittedName>
</protein>
<gene>
    <name evidence="1" type="ORF">E6C48_14640</name>
</gene>
<comment type="caution">
    <text evidence="1">The sequence shown here is derived from an EMBL/GenBank/DDBJ whole genome shotgun (WGS) entry which is preliminary data.</text>
</comment>
<organism evidence="1 2">
    <name type="scientific">Ollibium composti</name>
    <dbReference type="NCBI Taxonomy" id="2675109"/>
    <lineage>
        <taxon>Bacteria</taxon>
        <taxon>Pseudomonadati</taxon>
        <taxon>Pseudomonadota</taxon>
        <taxon>Alphaproteobacteria</taxon>
        <taxon>Hyphomicrobiales</taxon>
        <taxon>Phyllobacteriaceae</taxon>
        <taxon>Ollibium</taxon>
    </lineage>
</organism>
<dbReference type="SUPFAM" id="SSF53187">
    <property type="entry name" value="Zn-dependent exopeptidases"/>
    <property type="match status" value="1"/>
</dbReference>
<evidence type="ECO:0000313" key="2">
    <source>
        <dbReference type="Proteomes" id="UP000306441"/>
    </source>
</evidence>
<dbReference type="RefSeq" id="WP_136358457.1">
    <property type="nucleotide sequence ID" value="NZ_SSNY01000008.1"/>
</dbReference>
<name>A0ABY2Q4Z5_9HYPH</name>
<reference evidence="1 2" key="1">
    <citation type="submission" date="2019-04" db="EMBL/GenBank/DDBJ databases">
        <title>Mesorhizobium composti sp. nov., isolated from compost.</title>
        <authorList>
            <person name="Lin S.-Y."/>
            <person name="Hameed A."/>
            <person name="Hsieh Y.-T."/>
            <person name="Young C.-C."/>
        </authorList>
    </citation>
    <scope>NUCLEOTIDE SEQUENCE [LARGE SCALE GENOMIC DNA]</scope>
    <source>
        <strain evidence="1 2">CC-YTH430</strain>
    </source>
</reference>
<keyword evidence="2" id="KW-1185">Reference proteome</keyword>
<dbReference type="EMBL" id="SSNY01000008">
    <property type="protein sequence ID" value="THF56375.1"/>
    <property type="molecule type" value="Genomic_DNA"/>
</dbReference>
<dbReference type="Proteomes" id="UP000306441">
    <property type="component" value="Unassembled WGS sequence"/>
</dbReference>
<dbReference type="Gene3D" id="3.40.630.10">
    <property type="entry name" value="Zn peptidases"/>
    <property type="match status" value="1"/>
</dbReference>
<accession>A0ABY2Q4Z5</accession>